<organism evidence="2 3">
    <name type="scientific">Symbiodinium pilosum</name>
    <name type="common">Dinoflagellate</name>
    <dbReference type="NCBI Taxonomy" id="2952"/>
    <lineage>
        <taxon>Eukaryota</taxon>
        <taxon>Sar</taxon>
        <taxon>Alveolata</taxon>
        <taxon>Dinophyceae</taxon>
        <taxon>Suessiales</taxon>
        <taxon>Symbiodiniaceae</taxon>
        <taxon>Symbiodinium</taxon>
    </lineage>
</organism>
<feature type="region of interest" description="Disordered" evidence="1">
    <location>
        <begin position="90"/>
        <end position="120"/>
    </location>
</feature>
<reference evidence="2" key="1">
    <citation type="submission" date="2021-02" db="EMBL/GenBank/DDBJ databases">
        <authorList>
            <person name="Dougan E. K."/>
            <person name="Rhodes N."/>
            <person name="Thang M."/>
            <person name="Chan C."/>
        </authorList>
    </citation>
    <scope>NUCLEOTIDE SEQUENCE</scope>
</reference>
<gene>
    <name evidence="2" type="ORF">SPIL2461_LOCUS12561</name>
</gene>
<proteinExistence type="predicted"/>
<feature type="non-terminal residue" evidence="2">
    <location>
        <position position="1"/>
    </location>
</feature>
<feature type="region of interest" description="Disordered" evidence="1">
    <location>
        <begin position="37"/>
        <end position="63"/>
    </location>
</feature>
<accession>A0A812SRZ7</accession>
<evidence type="ECO:0000313" key="3">
    <source>
        <dbReference type="Proteomes" id="UP000649617"/>
    </source>
</evidence>
<evidence type="ECO:0000256" key="1">
    <source>
        <dbReference type="SAM" id="MobiDB-lite"/>
    </source>
</evidence>
<protein>
    <submittedName>
        <fullName evidence="2">Uncharacterized protein</fullName>
    </submittedName>
</protein>
<dbReference type="AlphaFoldDB" id="A0A812SRZ7"/>
<comment type="caution">
    <text evidence="2">The sequence shown here is derived from an EMBL/GenBank/DDBJ whole genome shotgun (WGS) entry which is preliminary data.</text>
</comment>
<feature type="non-terminal residue" evidence="2">
    <location>
        <position position="141"/>
    </location>
</feature>
<sequence>ARPSLSVAGELLGQSTVARSVLRDGAVVDLVAESCAEKESTGQLAPASVELSKKAQEAPPSKALTRAPRMGFLSPALRRQLFDSPAVLPPIATEAKDDDKAPVEPALTPSEEPRGKVGLRLVADRAPSNLRWRLAVADETR</sequence>
<dbReference type="EMBL" id="CAJNIZ010026002">
    <property type="protein sequence ID" value="CAE7488409.1"/>
    <property type="molecule type" value="Genomic_DNA"/>
</dbReference>
<name>A0A812SRZ7_SYMPI</name>
<dbReference type="Proteomes" id="UP000649617">
    <property type="component" value="Unassembled WGS sequence"/>
</dbReference>
<evidence type="ECO:0000313" key="2">
    <source>
        <dbReference type="EMBL" id="CAE7488409.1"/>
    </source>
</evidence>
<keyword evidence="3" id="KW-1185">Reference proteome</keyword>